<organism evidence="4 5">
    <name type="scientific">Leptobrachium leishanense</name>
    <name type="common">Leishan spiny toad</name>
    <dbReference type="NCBI Taxonomy" id="445787"/>
    <lineage>
        <taxon>Eukaryota</taxon>
        <taxon>Metazoa</taxon>
        <taxon>Chordata</taxon>
        <taxon>Craniata</taxon>
        <taxon>Vertebrata</taxon>
        <taxon>Euteleostomi</taxon>
        <taxon>Amphibia</taxon>
        <taxon>Batrachia</taxon>
        <taxon>Anura</taxon>
        <taxon>Pelobatoidea</taxon>
        <taxon>Megophryidae</taxon>
        <taxon>Leptobrachium</taxon>
    </lineage>
</organism>
<dbReference type="Gene3D" id="2.60.40.10">
    <property type="entry name" value="Immunoglobulins"/>
    <property type="match status" value="2"/>
</dbReference>
<sequence length="505" mass="56734">MEFLIFIVLAFGLRTAFGDLSLAIEHNVKGVKGQSLVIPCKYTPSDQYTENEVKWYKDETLIFQRLNSEDHVMLANLRNRVAVSKSPLGDVSLTIYKLKPVDTGDYKCKVKWKSLQGTNTIVTKEDTSAVTLLKEFQATTKPKVKITTENKSSFMTIFPATAKPKVKITTEFKPGFMTKFSATTKPKVKITTAFKSSLMTTFGDLSLAIEHNVKGVKGQPLVIPCKYTPSDQYTEYEVLWYKGNALIIYRMDSEDHIMLANLRNRVAISKSPLGDVSLTIYKLAPIDTGDYKCTVKWKSLHNWNKIVTEEETSAVTLLKESPATEKPKVKITTDNKPDLVTDKFSTKNNAKIINTNAKEPTLMFHTTAEPSTSHNRVTEYTGSGVPLHIVLILGLVCLLSMITIMIILIMRRNRKSDSDVGILTMSQLADNLAPTTINSCQPCANQVSRASNDYEPFKDQSEYQAMFSMPDNEYELLLTERENNLGIQQGFVGVQRKHEPELPQL</sequence>
<reference evidence="4" key="2">
    <citation type="submission" date="2025-09" db="UniProtKB">
        <authorList>
            <consortium name="Ensembl"/>
        </authorList>
    </citation>
    <scope>IDENTIFICATION</scope>
</reference>
<feature type="domain" description="Ig-like" evidence="3">
    <location>
        <begin position="186"/>
        <end position="295"/>
    </location>
</feature>
<evidence type="ECO:0000256" key="1">
    <source>
        <dbReference type="SAM" id="Phobius"/>
    </source>
</evidence>
<dbReference type="InterPro" id="IPR039939">
    <property type="entry name" value="VSIG4"/>
</dbReference>
<dbReference type="GO" id="GO:0043031">
    <property type="term" value="P:negative regulation of macrophage activation"/>
    <property type="evidence" value="ECO:0007669"/>
    <property type="project" value="InterPro"/>
</dbReference>
<feature type="transmembrane region" description="Helical" evidence="1">
    <location>
        <begin position="385"/>
        <end position="409"/>
    </location>
</feature>
<feature type="chain" id="PRO_5034496301" description="Ig-like domain-containing protein" evidence="2">
    <location>
        <begin position="19"/>
        <end position="505"/>
    </location>
</feature>
<name>A0A8C5Q809_9ANUR</name>
<accession>A0A8C5Q809</accession>
<dbReference type="InterPro" id="IPR036179">
    <property type="entry name" value="Ig-like_dom_sf"/>
</dbReference>
<dbReference type="GO" id="GO:0032703">
    <property type="term" value="P:negative regulation of interleukin-2 production"/>
    <property type="evidence" value="ECO:0007669"/>
    <property type="project" value="InterPro"/>
</dbReference>
<proteinExistence type="predicted"/>
<keyword evidence="2" id="KW-0732">Signal</keyword>
<dbReference type="AlphaFoldDB" id="A0A8C5Q809"/>
<keyword evidence="1" id="KW-0812">Transmembrane</keyword>
<evidence type="ECO:0000313" key="4">
    <source>
        <dbReference type="Ensembl" id="ENSLLEP00000033846.1"/>
    </source>
</evidence>
<dbReference type="InterPro" id="IPR013783">
    <property type="entry name" value="Ig-like_fold"/>
</dbReference>
<dbReference type="PANTHER" id="PTHR15466">
    <property type="entry name" value="V-SET AND IMMUNOGLOBULIN DOMAIN CONTAINING 4"/>
    <property type="match status" value="1"/>
</dbReference>
<dbReference type="InterPro" id="IPR007110">
    <property type="entry name" value="Ig-like_dom"/>
</dbReference>
<protein>
    <recommendedName>
        <fullName evidence="3">Ig-like domain-containing protein</fullName>
    </recommendedName>
</protein>
<evidence type="ECO:0000256" key="2">
    <source>
        <dbReference type="SAM" id="SignalP"/>
    </source>
</evidence>
<feature type="domain" description="Ig-like" evidence="3">
    <location>
        <begin position="32"/>
        <end position="128"/>
    </location>
</feature>
<dbReference type="InterPro" id="IPR013106">
    <property type="entry name" value="Ig_V-set"/>
</dbReference>
<dbReference type="OrthoDB" id="9448246at2759"/>
<dbReference type="GeneTree" id="ENSGT01010000229640"/>
<keyword evidence="5" id="KW-1185">Reference proteome</keyword>
<evidence type="ECO:0000259" key="3">
    <source>
        <dbReference type="PROSITE" id="PS50835"/>
    </source>
</evidence>
<dbReference type="GO" id="GO:0042130">
    <property type="term" value="P:negative regulation of T cell proliferation"/>
    <property type="evidence" value="ECO:0007669"/>
    <property type="project" value="InterPro"/>
</dbReference>
<dbReference type="PROSITE" id="PS50835">
    <property type="entry name" value="IG_LIKE"/>
    <property type="match status" value="2"/>
</dbReference>
<keyword evidence="1" id="KW-0472">Membrane</keyword>
<dbReference type="SUPFAM" id="SSF48726">
    <property type="entry name" value="Immunoglobulin"/>
    <property type="match status" value="2"/>
</dbReference>
<dbReference type="SMART" id="SM00409">
    <property type="entry name" value="IG"/>
    <property type="match status" value="2"/>
</dbReference>
<dbReference type="Proteomes" id="UP000694569">
    <property type="component" value="Unplaced"/>
</dbReference>
<dbReference type="SMART" id="SM00406">
    <property type="entry name" value="IGv"/>
    <property type="match status" value="2"/>
</dbReference>
<dbReference type="Pfam" id="PF07686">
    <property type="entry name" value="V-set"/>
    <property type="match status" value="2"/>
</dbReference>
<evidence type="ECO:0000313" key="5">
    <source>
        <dbReference type="Proteomes" id="UP000694569"/>
    </source>
</evidence>
<keyword evidence="1" id="KW-1133">Transmembrane helix</keyword>
<feature type="signal peptide" evidence="2">
    <location>
        <begin position="1"/>
        <end position="18"/>
    </location>
</feature>
<dbReference type="InterPro" id="IPR003599">
    <property type="entry name" value="Ig_sub"/>
</dbReference>
<dbReference type="Ensembl" id="ENSLLET00000035132.1">
    <property type="protein sequence ID" value="ENSLLEP00000033846.1"/>
    <property type="gene ID" value="ENSLLEG00000021241.1"/>
</dbReference>
<reference evidence="4" key="1">
    <citation type="submission" date="2025-08" db="UniProtKB">
        <authorList>
            <consortium name="Ensembl"/>
        </authorList>
    </citation>
    <scope>IDENTIFICATION</scope>
</reference>
<dbReference type="PANTHER" id="PTHR15466:SF2">
    <property type="entry name" value="V-SET AND IMMUNOGLOBULIN DOMAIN-CONTAINING PROTEIN 4"/>
    <property type="match status" value="1"/>
</dbReference>